<evidence type="ECO:0000313" key="2">
    <source>
        <dbReference type="Proteomes" id="UP000095746"/>
    </source>
</evidence>
<protein>
    <submittedName>
        <fullName evidence="1">Uncharacterized protein</fullName>
    </submittedName>
</protein>
<dbReference type="Proteomes" id="UP000095746">
    <property type="component" value="Unassembled WGS sequence"/>
</dbReference>
<dbReference type="AlphaFoldDB" id="A0A174H2Z4"/>
<organism evidence="1 2">
    <name type="scientific">Flavonifractor plautii</name>
    <name type="common">Fusobacterium plautii</name>
    <dbReference type="NCBI Taxonomy" id="292800"/>
    <lineage>
        <taxon>Bacteria</taxon>
        <taxon>Bacillati</taxon>
        <taxon>Bacillota</taxon>
        <taxon>Clostridia</taxon>
        <taxon>Eubacteriales</taxon>
        <taxon>Oscillospiraceae</taxon>
        <taxon>Flavonifractor</taxon>
    </lineage>
</organism>
<reference evidence="1 2" key="1">
    <citation type="submission" date="2015-09" db="EMBL/GenBank/DDBJ databases">
        <authorList>
            <consortium name="Pathogen Informatics"/>
        </authorList>
    </citation>
    <scope>NUCLEOTIDE SEQUENCE [LARGE SCALE GENOMIC DNA]</scope>
    <source>
        <strain evidence="1 2">2789STDY5608854</strain>
    </source>
</reference>
<gene>
    <name evidence="1" type="ORF">ERS852411_01973</name>
</gene>
<name>A0A174H2Z4_FLAPL</name>
<accession>A0A174H2Z4</accession>
<sequence>MGGQGLHILLKSGDKALALLNLLREMAQHIVLHLELLALMVRFQDAQAGHVNVQVHLLPDEGIASAQGLDLRIGKGGLVHVLAGAHRGFGGHDLRNEFLLVLHRLPQVGIEGALSDIAVDMHFLVLVALADDTALALFQVSGPPGTVQIVQSDKPVLDVHTRAHFEGATHEHPDLTAPDLGKQLLLAGVGVGVVDKGDLMGGDASGNQLVPNVLIDGKGCVRLYIVQGVHQRVEVCASHYFISHRHRAPVPLGSGFGLGRGNIAEHKLGQPVRLPLPPDAEDVVHAHVYLAVGVVREHGVDKPLVQAQLAPVRRDLEHVVDVRVDPRMYL</sequence>
<dbReference type="EMBL" id="CYZT01000143">
    <property type="protein sequence ID" value="CUO68611.1"/>
    <property type="molecule type" value="Genomic_DNA"/>
</dbReference>
<proteinExistence type="predicted"/>
<evidence type="ECO:0000313" key="1">
    <source>
        <dbReference type="EMBL" id="CUO68611.1"/>
    </source>
</evidence>